<feature type="domain" description="GIY-YIG" evidence="12">
    <location>
        <begin position="196"/>
        <end position="273"/>
    </location>
</feature>
<dbReference type="Gene3D" id="3.40.1440.10">
    <property type="entry name" value="GIY-YIG endonuclease"/>
    <property type="match status" value="1"/>
</dbReference>
<dbReference type="CDD" id="cd10434">
    <property type="entry name" value="GIY-YIG_UvrC_Cho"/>
    <property type="match status" value="1"/>
</dbReference>
<dbReference type="Proteomes" id="UP000236654">
    <property type="component" value="Unassembled WGS sequence"/>
</dbReference>
<evidence type="ECO:0000256" key="10">
    <source>
        <dbReference type="ARBA" id="ARBA00042138"/>
    </source>
</evidence>
<dbReference type="GO" id="GO:0006289">
    <property type="term" value="P:nucleotide-excision repair"/>
    <property type="evidence" value="ECO:0007669"/>
    <property type="project" value="InterPro"/>
</dbReference>
<dbReference type="InterPro" id="IPR050066">
    <property type="entry name" value="UvrABC_protein_C"/>
</dbReference>
<keyword evidence="13" id="KW-0540">Nuclease</keyword>
<dbReference type="Gene3D" id="3.30.420.10">
    <property type="entry name" value="Ribonuclease H-like superfamily/Ribonuclease H"/>
    <property type="match status" value="1"/>
</dbReference>
<comment type="caution">
    <text evidence="13">The sequence shown here is derived from an EMBL/GenBank/DDBJ whole genome shotgun (WGS) entry which is preliminary data.</text>
</comment>
<dbReference type="OrthoDB" id="9803913at2"/>
<dbReference type="PANTHER" id="PTHR30562">
    <property type="entry name" value="UVRC/OXIDOREDUCTASE"/>
    <property type="match status" value="1"/>
</dbReference>
<dbReference type="SUPFAM" id="SSF53098">
    <property type="entry name" value="Ribonuclease H-like"/>
    <property type="match status" value="1"/>
</dbReference>
<dbReference type="GO" id="GO:0004527">
    <property type="term" value="F:exonuclease activity"/>
    <property type="evidence" value="ECO:0007669"/>
    <property type="project" value="UniProtKB-KW"/>
</dbReference>
<evidence type="ECO:0000256" key="1">
    <source>
        <dbReference type="ARBA" id="ARBA00022763"/>
    </source>
</evidence>
<evidence type="ECO:0000256" key="6">
    <source>
        <dbReference type="ARBA" id="ARBA00023236"/>
    </source>
</evidence>
<dbReference type="SUPFAM" id="SSF82771">
    <property type="entry name" value="GIY-YIG endonuclease"/>
    <property type="match status" value="1"/>
</dbReference>
<dbReference type="GO" id="GO:0003887">
    <property type="term" value="F:DNA-directed DNA polymerase activity"/>
    <property type="evidence" value="ECO:0007669"/>
    <property type="project" value="InterPro"/>
</dbReference>
<evidence type="ECO:0000256" key="7">
    <source>
        <dbReference type="ARBA" id="ARBA00025483"/>
    </source>
</evidence>
<dbReference type="InterPro" id="IPR000305">
    <property type="entry name" value="GIY-YIG_endonuc"/>
</dbReference>
<dbReference type="GO" id="GO:0006260">
    <property type="term" value="P:DNA replication"/>
    <property type="evidence" value="ECO:0007669"/>
    <property type="project" value="InterPro"/>
</dbReference>
<dbReference type="InterPro" id="IPR013520">
    <property type="entry name" value="Ribonucl_H"/>
</dbReference>
<dbReference type="Pfam" id="PF01541">
    <property type="entry name" value="GIY-YIG"/>
    <property type="match status" value="1"/>
</dbReference>
<keyword evidence="14" id="KW-1185">Reference proteome</keyword>
<gene>
    <name evidence="13" type="ORF">CW751_13240</name>
</gene>
<dbReference type="SMART" id="SM00465">
    <property type="entry name" value="GIYc"/>
    <property type="match status" value="1"/>
</dbReference>
<evidence type="ECO:0000313" key="13">
    <source>
        <dbReference type="EMBL" id="PKR79790.1"/>
    </source>
</evidence>
<protein>
    <recommendedName>
        <fullName evidence="9">Excinuclease cho</fullName>
    </recommendedName>
    <alternativeName>
        <fullName evidence="11">Endonuclease cho</fullName>
    </alternativeName>
    <alternativeName>
        <fullName evidence="10">UvrC homolog protein</fullName>
    </alternativeName>
</protein>
<evidence type="ECO:0000259" key="12">
    <source>
        <dbReference type="PROSITE" id="PS50164"/>
    </source>
</evidence>
<dbReference type="InterPro" id="IPR047296">
    <property type="entry name" value="GIY-YIG_UvrC_Cho"/>
</dbReference>
<evidence type="ECO:0000313" key="14">
    <source>
        <dbReference type="Proteomes" id="UP000236654"/>
    </source>
</evidence>
<dbReference type="InterPro" id="IPR035901">
    <property type="entry name" value="GIY-YIG_endonuc_sf"/>
</dbReference>
<keyword evidence="5" id="KW-0234">DNA repair</keyword>
<dbReference type="GO" id="GO:0009432">
    <property type="term" value="P:SOS response"/>
    <property type="evidence" value="ECO:0007669"/>
    <property type="project" value="UniProtKB-KW"/>
</dbReference>
<dbReference type="InterPro" id="IPR012337">
    <property type="entry name" value="RNaseH-like_sf"/>
</dbReference>
<dbReference type="PROSITE" id="PS50164">
    <property type="entry name" value="GIY_YIG"/>
    <property type="match status" value="1"/>
</dbReference>
<keyword evidence="3" id="KW-0378">Hydrolase</keyword>
<comment type="subunit">
    <text evidence="8">DNA polymerase III contains a core (composed of alpha, epsilon and theta chains) that associates with a tau subunit. This core dimerizes to form the POLIII' complex. PolIII' associates with the gamma complex (composed of gamma, delta, delta', psi and chi chains) and with the beta chain to form the complete DNA polymerase III complex.</text>
</comment>
<evidence type="ECO:0000256" key="2">
    <source>
        <dbReference type="ARBA" id="ARBA00022769"/>
    </source>
</evidence>
<dbReference type="AlphaFoldDB" id="A0A2I0R082"/>
<comment type="function">
    <text evidence="7">DNA polymerase III is a complex, multichain enzyme responsible for most of the replicative synthesis in bacteria. The epsilon subunit contain the editing function and is a proofreading 3'-5' exonuclease.</text>
</comment>
<evidence type="ECO:0000256" key="5">
    <source>
        <dbReference type="ARBA" id="ARBA00023204"/>
    </source>
</evidence>
<keyword evidence="1" id="KW-0227">DNA damage</keyword>
<evidence type="ECO:0000256" key="11">
    <source>
        <dbReference type="ARBA" id="ARBA00042732"/>
    </source>
</evidence>
<dbReference type="GO" id="GO:0009380">
    <property type="term" value="C:excinuclease repair complex"/>
    <property type="evidence" value="ECO:0007669"/>
    <property type="project" value="TreeGrafter"/>
</dbReference>
<keyword evidence="4" id="KW-0267">Excision nuclease</keyword>
<evidence type="ECO:0000256" key="8">
    <source>
        <dbReference type="ARBA" id="ARBA00026073"/>
    </source>
</evidence>
<reference evidence="13 14" key="1">
    <citation type="submission" date="2017-12" db="EMBL/GenBank/DDBJ databases">
        <title>The draft genome sequence of Brumimicrobium saltpan LHR20.</title>
        <authorList>
            <person name="Do Z.-J."/>
            <person name="Luo H.-R."/>
        </authorList>
    </citation>
    <scope>NUCLEOTIDE SEQUENCE [LARGE SCALE GENOMIC DNA]</scope>
    <source>
        <strain evidence="13 14">LHR20</strain>
    </source>
</reference>
<dbReference type="PANTHER" id="PTHR30562:SF10">
    <property type="entry name" value="EXCINUCLEASE CHO"/>
    <property type="match status" value="1"/>
</dbReference>
<dbReference type="CDD" id="cd06127">
    <property type="entry name" value="DEDDh"/>
    <property type="match status" value="1"/>
</dbReference>
<proteinExistence type="predicted"/>
<keyword evidence="6" id="KW-0742">SOS response</keyword>
<evidence type="ECO:0000256" key="4">
    <source>
        <dbReference type="ARBA" id="ARBA00022881"/>
    </source>
</evidence>
<dbReference type="SMART" id="SM00479">
    <property type="entry name" value="EXOIII"/>
    <property type="match status" value="1"/>
</dbReference>
<dbReference type="InterPro" id="IPR036397">
    <property type="entry name" value="RNaseH_sf"/>
</dbReference>
<dbReference type="NCBIfam" id="TIGR00573">
    <property type="entry name" value="dnaq"/>
    <property type="match status" value="1"/>
</dbReference>
<dbReference type="FunFam" id="3.30.420.10:FF:000045">
    <property type="entry name" value="3'-5' exonuclease DinG"/>
    <property type="match status" value="1"/>
</dbReference>
<dbReference type="GO" id="GO:0003677">
    <property type="term" value="F:DNA binding"/>
    <property type="evidence" value="ECO:0007669"/>
    <property type="project" value="InterPro"/>
</dbReference>
<evidence type="ECO:0000256" key="3">
    <source>
        <dbReference type="ARBA" id="ARBA00022801"/>
    </source>
</evidence>
<name>A0A2I0R082_9FLAO</name>
<sequence length="456" mass="53088">MLYAITDLETTGGSIRDSKITEFSIFLTDGEKIIDEFTSLVNPERPIPYFISQLTGINDEMVENAPKFYELAKQIIEFIGDAIFVAHNVGFDYNVLRSEYRSLGFEFRTEHLCTVKSARKIIPGHASYSLGKLTDELGIELVGRHRARGDALATVELFHLMFQKEKDKLNEFIQSDIIPKHLHPGLDYQTIEEIPKATGVYKFYNEDNRLIYIGKSRNIKTRVQQHLKNVKTKKGINMSKEIVRVEYDLTGSETIALIHESNLIKKYKPHFNRQLRKDKYPYGLFAFEDGAGYINLHLDFVKKRNDAPLTTFSNRKEGVSFMERVVEKYQLCKKLTGLYPTQSACFQYHTKECKGACIGKELAVDYNQRVKRLIDKINFDMDNFFIVDRGRNKNELAILMIERGTFIGYGYLPKNYNDGDIEKWKEVIDRYPEDRDIRMIINRMVRIKKGIEIRKF</sequence>
<dbReference type="EMBL" id="PJNI01000018">
    <property type="protein sequence ID" value="PKR79790.1"/>
    <property type="molecule type" value="Genomic_DNA"/>
</dbReference>
<accession>A0A2I0R082</accession>
<organism evidence="13 14">
    <name type="scientific">Brumimicrobium salinarum</name>
    <dbReference type="NCBI Taxonomy" id="2058658"/>
    <lineage>
        <taxon>Bacteria</taxon>
        <taxon>Pseudomonadati</taxon>
        <taxon>Bacteroidota</taxon>
        <taxon>Flavobacteriia</taxon>
        <taxon>Flavobacteriales</taxon>
        <taxon>Crocinitomicaceae</taxon>
        <taxon>Brumimicrobium</taxon>
    </lineage>
</organism>
<dbReference type="Pfam" id="PF00929">
    <property type="entry name" value="RNase_T"/>
    <property type="match status" value="1"/>
</dbReference>
<dbReference type="RefSeq" id="WP_101335505.1">
    <property type="nucleotide sequence ID" value="NZ_PJNI01000018.1"/>
</dbReference>
<evidence type="ECO:0000256" key="9">
    <source>
        <dbReference type="ARBA" id="ARBA00040756"/>
    </source>
</evidence>
<keyword evidence="2" id="KW-0228">DNA excision</keyword>
<keyword evidence="13" id="KW-0269">Exonuclease</keyword>
<dbReference type="InterPro" id="IPR006054">
    <property type="entry name" value="DnaQ"/>
</dbReference>